<accession>A0A1D9P542</accession>
<evidence type="ECO:0000313" key="4">
    <source>
        <dbReference type="Proteomes" id="UP000179284"/>
    </source>
</evidence>
<keyword evidence="4" id="KW-1185">Reference proteome</keyword>
<dbReference type="EMBL" id="CP017831">
    <property type="protein sequence ID" value="AOZ97602.1"/>
    <property type="molecule type" value="Genomic_DNA"/>
</dbReference>
<dbReference type="KEGG" id="bhu:bhn_I2570"/>
<dbReference type="Proteomes" id="UP000179284">
    <property type="component" value="Chromosome I"/>
</dbReference>
<organism evidence="3 4">
    <name type="scientific">Butyrivibrio hungatei</name>
    <dbReference type="NCBI Taxonomy" id="185008"/>
    <lineage>
        <taxon>Bacteria</taxon>
        <taxon>Bacillati</taxon>
        <taxon>Bacillota</taxon>
        <taxon>Clostridia</taxon>
        <taxon>Lachnospirales</taxon>
        <taxon>Lachnospiraceae</taxon>
        <taxon>Butyrivibrio</taxon>
    </lineage>
</organism>
<feature type="signal peptide" evidence="2">
    <location>
        <begin position="1"/>
        <end position="20"/>
    </location>
</feature>
<sequence>MKKKICSVMISFVFAASLLAGCGKEKANEEAVVEASVIASTEEATAASTEDAADAASTGISLDPNPTELDDAIALAVFDHNNENFEGGECSGEGHILMGKDGEDDADEQVCYLLTMYGKYEFENGNFVKFAGTGAIPAVVTFERDEEGIYRVKDYQEAEDGSAFVGSIKKLFPEDLWSRCITIEDEDNSELVKMEQGYAEEYLAFIGREDAEIGDYGDFEYKIDSDYGISDEVSNKLMELHNSNNFINNCPFWYGYREVIEGGSRYIYAKEIDEKAKKVLFSKREYGNDDVIIESAEYSTKTGEPIK</sequence>
<dbReference type="RefSeq" id="WP_071177186.1">
    <property type="nucleotide sequence ID" value="NZ_CP017831.1"/>
</dbReference>
<feature type="compositionally biased region" description="Low complexity" evidence="1">
    <location>
        <begin position="44"/>
        <end position="58"/>
    </location>
</feature>
<evidence type="ECO:0000256" key="2">
    <source>
        <dbReference type="SAM" id="SignalP"/>
    </source>
</evidence>
<keyword evidence="2" id="KW-0732">Signal</keyword>
<evidence type="ECO:0008006" key="5">
    <source>
        <dbReference type="Google" id="ProtNLM"/>
    </source>
</evidence>
<evidence type="ECO:0000256" key="1">
    <source>
        <dbReference type="SAM" id="MobiDB-lite"/>
    </source>
</evidence>
<name>A0A1D9P542_9FIRM</name>
<evidence type="ECO:0000313" key="3">
    <source>
        <dbReference type="EMBL" id="AOZ97602.1"/>
    </source>
</evidence>
<proteinExistence type="predicted"/>
<reference evidence="4" key="1">
    <citation type="submission" date="2016-10" db="EMBL/GenBank/DDBJ databases">
        <title>The complete genome sequence of the rumen bacterium Butyrivibrio hungatei MB2003.</title>
        <authorList>
            <person name="Palevich N."/>
            <person name="Kelly W.J."/>
            <person name="Leahy S.C."/>
            <person name="Altermann E."/>
            <person name="Rakonjac J."/>
            <person name="Attwood G.T."/>
        </authorList>
    </citation>
    <scope>NUCLEOTIDE SEQUENCE [LARGE SCALE GENOMIC DNA]</scope>
    <source>
        <strain evidence="4">MB2003</strain>
    </source>
</reference>
<protein>
    <recommendedName>
        <fullName evidence="5">Lipoprotein</fullName>
    </recommendedName>
</protein>
<dbReference type="PROSITE" id="PS51257">
    <property type="entry name" value="PROKAR_LIPOPROTEIN"/>
    <property type="match status" value="1"/>
</dbReference>
<gene>
    <name evidence="3" type="ORF">bhn_I2570</name>
</gene>
<feature type="region of interest" description="Disordered" evidence="1">
    <location>
        <begin position="44"/>
        <end position="64"/>
    </location>
</feature>
<feature type="chain" id="PRO_5039055820" description="Lipoprotein" evidence="2">
    <location>
        <begin position="21"/>
        <end position="307"/>
    </location>
</feature>
<dbReference type="AlphaFoldDB" id="A0A1D9P542"/>
<dbReference type="OrthoDB" id="9762883at2"/>